<organism evidence="6 7">
    <name type="scientific">Nematostella vectensis</name>
    <name type="common">Starlet sea anemone</name>
    <dbReference type="NCBI Taxonomy" id="45351"/>
    <lineage>
        <taxon>Eukaryota</taxon>
        <taxon>Metazoa</taxon>
        <taxon>Cnidaria</taxon>
        <taxon>Anthozoa</taxon>
        <taxon>Hexacorallia</taxon>
        <taxon>Actiniaria</taxon>
        <taxon>Edwardsiidae</taxon>
        <taxon>Nematostella</taxon>
    </lineage>
</organism>
<dbReference type="Proteomes" id="UP000001593">
    <property type="component" value="Unassembled WGS sequence"/>
</dbReference>
<dbReference type="InParanoid" id="A7RSH0"/>
<dbReference type="PhylomeDB" id="A7RSH0"/>
<sequence length="228" mass="25772">MDVASAIVKYNQQTLGRDKLCRSIQYGSRLVGYILQEYLSMKDWADRANVLDKHASTSRKLFRLGKSIDMLLGLIQAREIRHDSVLRTLIMCRRMTYILYYLIDHVTWAARLGLFKSDPKAWSRFQARFWALVLCFGILRNLHDLKTLIFPPAKKDEGGSCKTTSLERVMQRPDVVLDTVKNLADALLPFNVMGLIELNAGVAGVLGLTSSIAGALPLWYPSLKLKPS</sequence>
<dbReference type="GO" id="GO:0005778">
    <property type="term" value="C:peroxisomal membrane"/>
    <property type="evidence" value="ECO:0000318"/>
    <property type="project" value="GO_Central"/>
</dbReference>
<evidence type="ECO:0000256" key="1">
    <source>
        <dbReference type="ARBA" id="ARBA00022593"/>
    </source>
</evidence>
<evidence type="ECO:0000313" key="7">
    <source>
        <dbReference type="Proteomes" id="UP000001593"/>
    </source>
</evidence>
<feature type="transmembrane region" description="Helical" evidence="5">
    <location>
        <begin position="198"/>
        <end position="220"/>
    </location>
</feature>
<feature type="transmembrane region" description="Helical" evidence="5">
    <location>
        <begin position="121"/>
        <end position="139"/>
    </location>
</feature>
<dbReference type="InterPro" id="IPR008733">
    <property type="entry name" value="PEX11"/>
</dbReference>
<protein>
    <recommendedName>
        <fullName evidence="8">Peroxisomal membrane protein 11A</fullName>
    </recommendedName>
</protein>
<dbReference type="HOGENOM" id="CLU_049216_2_1_1"/>
<name>A7RSH0_NEMVE</name>
<reference evidence="6 7" key="1">
    <citation type="journal article" date="2007" name="Science">
        <title>Sea anemone genome reveals ancestral eumetazoan gene repertoire and genomic organization.</title>
        <authorList>
            <person name="Putnam N.H."/>
            <person name="Srivastava M."/>
            <person name="Hellsten U."/>
            <person name="Dirks B."/>
            <person name="Chapman J."/>
            <person name="Salamov A."/>
            <person name="Terry A."/>
            <person name="Shapiro H."/>
            <person name="Lindquist E."/>
            <person name="Kapitonov V.V."/>
            <person name="Jurka J."/>
            <person name="Genikhovich G."/>
            <person name="Grigoriev I.V."/>
            <person name="Lucas S.M."/>
            <person name="Steele R.E."/>
            <person name="Finnerty J.R."/>
            <person name="Technau U."/>
            <person name="Martindale M.Q."/>
            <person name="Rokhsar D.S."/>
        </authorList>
    </citation>
    <scope>NUCLEOTIDE SEQUENCE [LARGE SCALE GENOMIC DNA]</scope>
    <source>
        <strain evidence="7">CH2 X CH6</strain>
    </source>
</reference>
<gene>
    <name evidence="6" type="ORF">NEMVEDRAFT_v1g240392</name>
</gene>
<dbReference type="OMA" id="KCTPGTI"/>
<accession>A7RSH0</accession>
<dbReference type="eggNOG" id="KOG4186">
    <property type="taxonomic scope" value="Eukaryota"/>
</dbReference>
<comment type="subcellular location">
    <subcellularLocation>
        <location evidence="4">Peroxisome membrane</location>
    </subcellularLocation>
</comment>
<keyword evidence="2 5" id="KW-0472">Membrane</keyword>
<dbReference type="PANTHER" id="PTHR12652">
    <property type="entry name" value="PEROXISOMAL BIOGENESIS FACTOR 11"/>
    <property type="match status" value="1"/>
</dbReference>
<evidence type="ECO:0000313" key="6">
    <source>
        <dbReference type="EMBL" id="EDO45635.1"/>
    </source>
</evidence>
<dbReference type="GO" id="GO:0016559">
    <property type="term" value="P:peroxisome fission"/>
    <property type="evidence" value="ECO:0000318"/>
    <property type="project" value="GO_Central"/>
</dbReference>
<keyword evidence="5" id="KW-0812">Transmembrane</keyword>
<keyword evidence="7" id="KW-1185">Reference proteome</keyword>
<dbReference type="OrthoDB" id="411017at2759"/>
<dbReference type="EMBL" id="DS469534">
    <property type="protein sequence ID" value="EDO45635.1"/>
    <property type="molecule type" value="Genomic_DNA"/>
</dbReference>
<dbReference type="Pfam" id="PF05648">
    <property type="entry name" value="PEX11"/>
    <property type="match status" value="1"/>
</dbReference>
<feature type="transmembrane region" description="Helical" evidence="5">
    <location>
        <begin position="97"/>
        <end position="115"/>
    </location>
</feature>
<keyword evidence="3" id="KW-0576">Peroxisome</keyword>
<dbReference type="KEGG" id="nve:5517619"/>
<proteinExistence type="predicted"/>
<evidence type="ECO:0000256" key="4">
    <source>
        <dbReference type="ARBA" id="ARBA00046271"/>
    </source>
</evidence>
<dbReference type="AlphaFoldDB" id="A7RSH0"/>
<evidence type="ECO:0000256" key="3">
    <source>
        <dbReference type="ARBA" id="ARBA00023140"/>
    </source>
</evidence>
<dbReference type="STRING" id="45351.A7RSH0"/>
<dbReference type="PANTHER" id="PTHR12652:SF50">
    <property type="entry name" value="PEROXIN 11"/>
    <property type="match status" value="1"/>
</dbReference>
<evidence type="ECO:0000256" key="5">
    <source>
        <dbReference type="SAM" id="Phobius"/>
    </source>
</evidence>
<keyword evidence="5" id="KW-1133">Transmembrane helix</keyword>
<keyword evidence="1" id="KW-0962">Peroxisome biogenesis</keyword>
<evidence type="ECO:0008006" key="8">
    <source>
        <dbReference type="Google" id="ProtNLM"/>
    </source>
</evidence>
<evidence type="ECO:0000256" key="2">
    <source>
        <dbReference type="ARBA" id="ARBA00023136"/>
    </source>
</evidence>